<organism evidence="2 3">
    <name type="scientific">Gordonia caeni</name>
    <dbReference type="NCBI Taxonomy" id="1007097"/>
    <lineage>
        <taxon>Bacteria</taxon>
        <taxon>Bacillati</taxon>
        <taxon>Actinomycetota</taxon>
        <taxon>Actinomycetes</taxon>
        <taxon>Mycobacteriales</taxon>
        <taxon>Gordoniaceae</taxon>
        <taxon>Gordonia</taxon>
    </lineage>
</organism>
<protein>
    <recommendedName>
        <fullName evidence="4">DUF2599 domain-containing protein</fullName>
    </recommendedName>
</protein>
<feature type="chain" id="PRO_5045511941" description="DUF2599 domain-containing protein" evidence="1">
    <location>
        <begin position="31"/>
        <end position="180"/>
    </location>
</feature>
<keyword evidence="3" id="KW-1185">Reference proteome</keyword>
<name>A0ABP7NNN6_9ACTN</name>
<evidence type="ECO:0000313" key="2">
    <source>
        <dbReference type="EMBL" id="GAA3951029.1"/>
    </source>
</evidence>
<reference evidence="3" key="1">
    <citation type="journal article" date="2019" name="Int. J. Syst. Evol. Microbiol.">
        <title>The Global Catalogue of Microorganisms (GCM) 10K type strain sequencing project: providing services to taxonomists for standard genome sequencing and annotation.</title>
        <authorList>
            <consortium name="The Broad Institute Genomics Platform"/>
            <consortium name="The Broad Institute Genome Sequencing Center for Infectious Disease"/>
            <person name="Wu L."/>
            <person name="Ma J."/>
        </authorList>
    </citation>
    <scope>NUCLEOTIDE SEQUENCE [LARGE SCALE GENOMIC DNA]</scope>
    <source>
        <strain evidence="3">JCM 16923</strain>
    </source>
</reference>
<dbReference type="Pfam" id="PF10783">
    <property type="entry name" value="DUF2599"/>
    <property type="match status" value="1"/>
</dbReference>
<comment type="caution">
    <text evidence="2">The sequence shown here is derived from an EMBL/GenBank/DDBJ whole genome shotgun (WGS) entry which is preliminary data.</text>
</comment>
<dbReference type="EMBL" id="BAAAZW010000002">
    <property type="protein sequence ID" value="GAA3951029.1"/>
    <property type="molecule type" value="Genomic_DNA"/>
</dbReference>
<evidence type="ECO:0000313" key="3">
    <source>
        <dbReference type="Proteomes" id="UP001418444"/>
    </source>
</evidence>
<keyword evidence="1" id="KW-0732">Signal</keyword>
<accession>A0ABP7NNN6</accession>
<evidence type="ECO:0008006" key="4">
    <source>
        <dbReference type="Google" id="ProtNLM"/>
    </source>
</evidence>
<gene>
    <name evidence="2" type="ORF">GCM10022231_05920</name>
</gene>
<feature type="signal peptide" evidence="1">
    <location>
        <begin position="1"/>
        <end position="30"/>
    </location>
</feature>
<dbReference type="InterPro" id="IPR019719">
    <property type="entry name" value="DUF2599"/>
</dbReference>
<dbReference type="RefSeq" id="WP_344780471.1">
    <property type="nucleotide sequence ID" value="NZ_BAAAZW010000002.1"/>
</dbReference>
<proteinExistence type="predicted"/>
<evidence type="ECO:0000256" key="1">
    <source>
        <dbReference type="SAM" id="SignalP"/>
    </source>
</evidence>
<sequence length="180" mass="18624">MRNAARGFVCALAVAGLAIGGGVFGGPAAAAPTDELSAKRAELDAYRAAGSLELSFPGLPWPATLPPPYIDRVEWAQTPAGPSLPVYPTAAGRRVTGWGVPQAAWREVLALDADGNTAGMRAQFDCHWVFARLVEPGKPSWNLEPGRPVVGPLEMIATACNPGSAASAHADGPADQVDDE</sequence>
<dbReference type="Proteomes" id="UP001418444">
    <property type="component" value="Unassembled WGS sequence"/>
</dbReference>